<organism evidence="1 2">
    <name type="scientific">Boeremia exigua</name>
    <dbReference type="NCBI Taxonomy" id="749465"/>
    <lineage>
        <taxon>Eukaryota</taxon>
        <taxon>Fungi</taxon>
        <taxon>Dikarya</taxon>
        <taxon>Ascomycota</taxon>
        <taxon>Pezizomycotina</taxon>
        <taxon>Dothideomycetes</taxon>
        <taxon>Pleosporomycetidae</taxon>
        <taxon>Pleosporales</taxon>
        <taxon>Pleosporineae</taxon>
        <taxon>Didymellaceae</taxon>
        <taxon>Boeremia</taxon>
    </lineage>
</organism>
<keyword evidence="2" id="KW-1185">Reference proteome</keyword>
<dbReference type="EMBL" id="JAPHNI010000798">
    <property type="protein sequence ID" value="KAJ8108137.1"/>
    <property type="molecule type" value="Genomic_DNA"/>
</dbReference>
<comment type="caution">
    <text evidence="1">The sequence shown here is derived from an EMBL/GenBank/DDBJ whole genome shotgun (WGS) entry which is preliminary data.</text>
</comment>
<evidence type="ECO:0000313" key="1">
    <source>
        <dbReference type="EMBL" id="KAJ8108137.1"/>
    </source>
</evidence>
<gene>
    <name evidence="1" type="ORF">OPT61_g8382</name>
</gene>
<reference evidence="1" key="1">
    <citation type="submission" date="2022-11" db="EMBL/GenBank/DDBJ databases">
        <title>Genome Sequence of Boeremia exigua.</title>
        <authorList>
            <person name="Buettner E."/>
        </authorList>
    </citation>
    <scope>NUCLEOTIDE SEQUENCE</scope>
    <source>
        <strain evidence="1">CU02</strain>
    </source>
</reference>
<name>A0ACC2HYG5_9PLEO</name>
<proteinExistence type="predicted"/>
<sequence length="688" mass="77566">MGDNQRSDPKSAAIMRTSHACQRCRSLKTRCLPSSQSGTCQRCMTSGHECAWADAPRKTRKQRGPSRIAHVEHKIDELLANLMPPTSNEISRSSLVSAESKRPAAGDPTPQPNQRKTPIAPGGWLPFPSSFQQRSEPPEIPVRQEAEGEDAADRQYIEQIRSIHNFGDPDGYSQYPESVFRPSKRREEPIKDQLVNDLLASGEADALLHEYRTMSDSFPFVPLAFDVTAQQLHRDAPMLFLAVLAAASWREHQRQMSLDAIYRQELANRTIIHPRRNLSLVQSVLVYLSWYHFVFSHKTQQIFFLHHLVIGLALDIGLHRDVQPMFFIRAKKAEQVDPREKRERQRAFLGCYYLTSMVSAAMQKPNLLKHNSDMTDWAQELKEQREFATDEVLCHLISLRQLEDEVQDTLFTGSGAHAQLTDARVVMHIRFLETRLDAWKRDSMGVMCQRMLVLSHSFTDMMLHSVALRPWSESAQPPPSDTSYVKTLLMTLEAAKRFFDTLLSFSASEYHLISFSEWMRLPAAMMTVAKLCIASDAHTNVGWDVKAAQDLTTYDKVTQPHPDFWWAMRFVTDLTRAWYVRKIGAQAQDTGSSRPTPNSNVVNSLSCPSPGALPTPPNAGPQNPFADLANIDFSSMDTGFDAGLDGGNDPFAFMKSADFDMEQFFDMGIWGDDAYHGMGFGGGGGMPF</sequence>
<protein>
    <submittedName>
        <fullName evidence="1">Uncharacterized protein</fullName>
    </submittedName>
</protein>
<accession>A0ACC2HYG5</accession>
<evidence type="ECO:0000313" key="2">
    <source>
        <dbReference type="Proteomes" id="UP001153331"/>
    </source>
</evidence>
<dbReference type="Proteomes" id="UP001153331">
    <property type="component" value="Unassembled WGS sequence"/>
</dbReference>